<dbReference type="GO" id="GO:0045048">
    <property type="term" value="P:protein insertion into ER membrane"/>
    <property type="evidence" value="ECO:0007669"/>
    <property type="project" value="InterPro"/>
</dbReference>
<evidence type="ECO:0000256" key="4">
    <source>
        <dbReference type="ARBA" id="ARBA00023136"/>
    </source>
</evidence>
<dbReference type="Proteomes" id="UP001152607">
    <property type="component" value="Unassembled WGS sequence"/>
</dbReference>
<comment type="caution">
    <text evidence="5">The sequence shown here is derived from an EMBL/GenBank/DDBJ whole genome shotgun (WGS) entry which is preliminary data.</text>
</comment>
<dbReference type="GO" id="GO:0044183">
    <property type="term" value="F:protein folding chaperone"/>
    <property type="evidence" value="ECO:0007669"/>
    <property type="project" value="InterPro"/>
</dbReference>
<evidence type="ECO:0000256" key="3">
    <source>
        <dbReference type="ARBA" id="ARBA00022989"/>
    </source>
</evidence>
<keyword evidence="3" id="KW-1133">Transmembrane helix</keyword>
<dbReference type="PANTHER" id="PTHR28038">
    <property type="entry name" value="ADL329WP"/>
    <property type="match status" value="1"/>
</dbReference>
<accession>A0A9W4UJG9</accession>
<comment type="subcellular location">
    <subcellularLocation>
        <location evidence="1">Membrane</location>
    </subcellularLocation>
</comment>
<dbReference type="Pfam" id="PF03669">
    <property type="entry name" value="ASTER"/>
    <property type="match status" value="1"/>
</dbReference>
<evidence type="ECO:0000313" key="6">
    <source>
        <dbReference type="Proteomes" id="UP001152607"/>
    </source>
</evidence>
<keyword evidence="2" id="KW-0812">Transmembrane</keyword>
<keyword evidence="4" id="KW-0472">Membrane</keyword>
<dbReference type="PANTHER" id="PTHR28038:SF1">
    <property type="entry name" value="ADL329WP"/>
    <property type="match status" value="1"/>
</dbReference>
<dbReference type="AlphaFoldDB" id="A0A9W4UJG9"/>
<dbReference type="InterPro" id="IPR005351">
    <property type="entry name" value="ASTER"/>
</dbReference>
<organism evidence="5 6">
    <name type="scientific">Periconia digitata</name>
    <dbReference type="NCBI Taxonomy" id="1303443"/>
    <lineage>
        <taxon>Eukaryota</taxon>
        <taxon>Fungi</taxon>
        <taxon>Dikarya</taxon>
        <taxon>Ascomycota</taxon>
        <taxon>Pezizomycotina</taxon>
        <taxon>Dothideomycetes</taxon>
        <taxon>Pleosporomycetidae</taxon>
        <taxon>Pleosporales</taxon>
        <taxon>Massarineae</taxon>
        <taxon>Periconiaceae</taxon>
        <taxon>Periconia</taxon>
    </lineage>
</organism>
<protein>
    <submittedName>
        <fullName evidence="5">Uncharacterized protein</fullName>
    </submittedName>
</protein>
<proteinExistence type="predicted"/>
<dbReference type="OrthoDB" id="284718at2759"/>
<keyword evidence="6" id="KW-1185">Reference proteome</keyword>
<gene>
    <name evidence="5" type="ORF">PDIGIT_LOCUS8908</name>
</gene>
<evidence type="ECO:0000256" key="2">
    <source>
        <dbReference type="ARBA" id="ARBA00022692"/>
    </source>
</evidence>
<reference evidence="5" key="1">
    <citation type="submission" date="2023-01" db="EMBL/GenBank/DDBJ databases">
        <authorList>
            <person name="Van Ghelder C."/>
            <person name="Rancurel C."/>
        </authorList>
    </citation>
    <scope>NUCLEOTIDE SEQUENCE</scope>
    <source>
        <strain evidence="5">CNCM I-4278</strain>
    </source>
</reference>
<evidence type="ECO:0000313" key="5">
    <source>
        <dbReference type="EMBL" id="CAI6335822.1"/>
    </source>
</evidence>
<name>A0A9W4UJG9_9PLEO</name>
<evidence type="ECO:0000256" key="1">
    <source>
        <dbReference type="ARBA" id="ARBA00004370"/>
    </source>
</evidence>
<dbReference type="GO" id="GO:0005789">
    <property type="term" value="C:endoplasmic reticulum membrane"/>
    <property type="evidence" value="ECO:0007669"/>
    <property type="project" value="InterPro"/>
</dbReference>
<sequence>MASKKDMRRADLIVPYTEPKKDKNEGDMSSTMASTLPMAAIFTRNKMIGWVAVVFAIQSWLAESPEQAKTSGTPAYFSVGMSCKFTQLKSYLCSCRFGSTLTYVPVMSLLVVSAQSIRVQYQHPLTIGGKELCSSLPAPRACPSRIRVWNSRSATSGAAFLMTLQYGRETLERNSWLVG</sequence>
<dbReference type="EMBL" id="CAOQHR010000006">
    <property type="protein sequence ID" value="CAI6335822.1"/>
    <property type="molecule type" value="Genomic_DNA"/>
</dbReference>